<dbReference type="InterPro" id="IPR018688">
    <property type="entry name" value="PpoB2-like"/>
</dbReference>
<keyword evidence="1" id="KW-1133">Transmembrane helix</keyword>
<proteinExistence type="predicted"/>
<feature type="transmembrane region" description="Helical" evidence="1">
    <location>
        <begin position="106"/>
        <end position="127"/>
    </location>
</feature>
<dbReference type="Proteomes" id="UP000323300">
    <property type="component" value="Unassembled WGS sequence"/>
</dbReference>
<feature type="transmembrane region" description="Helical" evidence="1">
    <location>
        <begin position="202"/>
        <end position="231"/>
    </location>
</feature>
<dbReference type="EMBL" id="FOSL01000058">
    <property type="protein sequence ID" value="SFL20875.1"/>
    <property type="molecule type" value="Genomic_DNA"/>
</dbReference>
<keyword evidence="3" id="KW-1185">Reference proteome</keyword>
<reference evidence="2 3" key="1">
    <citation type="submission" date="2016-10" db="EMBL/GenBank/DDBJ databases">
        <authorList>
            <person name="Varghese N."/>
            <person name="Submissions S."/>
        </authorList>
    </citation>
    <scope>NUCLEOTIDE SEQUENCE [LARGE SCALE GENOMIC DNA]</scope>
    <source>
        <strain evidence="2 3">DSM 21822</strain>
    </source>
</reference>
<evidence type="ECO:0000256" key="1">
    <source>
        <dbReference type="SAM" id="Phobius"/>
    </source>
</evidence>
<accession>A0A1I4FST6</accession>
<organism evidence="2 3">
    <name type="scientific">Neomesorhizobium albiziae</name>
    <dbReference type="NCBI Taxonomy" id="335020"/>
    <lineage>
        <taxon>Bacteria</taxon>
        <taxon>Pseudomonadati</taxon>
        <taxon>Pseudomonadota</taxon>
        <taxon>Alphaproteobacteria</taxon>
        <taxon>Hyphomicrobiales</taxon>
        <taxon>Phyllobacteriaceae</taxon>
        <taxon>Neomesorhizobium</taxon>
    </lineage>
</organism>
<evidence type="ECO:0000313" key="3">
    <source>
        <dbReference type="Proteomes" id="UP000323300"/>
    </source>
</evidence>
<dbReference type="OrthoDB" id="164118at2"/>
<feature type="transmembrane region" description="Helical" evidence="1">
    <location>
        <begin position="139"/>
        <end position="163"/>
    </location>
</feature>
<feature type="transmembrane region" description="Helical" evidence="1">
    <location>
        <begin position="243"/>
        <end position="264"/>
    </location>
</feature>
<feature type="transmembrane region" description="Helical" evidence="1">
    <location>
        <begin position="66"/>
        <end position="94"/>
    </location>
</feature>
<dbReference type="RefSeq" id="WP_149764591.1">
    <property type="nucleotide sequence ID" value="NZ_BSPE01000079.1"/>
</dbReference>
<gene>
    <name evidence="2" type="ORF">SAMN04488498_1582</name>
</gene>
<keyword evidence="1" id="KW-0472">Membrane</keyword>
<dbReference type="Pfam" id="PF09948">
    <property type="entry name" value="PpoB2"/>
    <property type="match status" value="1"/>
</dbReference>
<dbReference type="AlphaFoldDB" id="A0A1I4FST6"/>
<protein>
    <submittedName>
        <fullName evidence="2">Predicted metal-binding membrane protein</fullName>
    </submittedName>
</protein>
<name>A0A1I4FST6_9HYPH</name>
<keyword evidence="1" id="KW-0812">Transmembrane</keyword>
<sequence length="267" mass="28643">MARTNLELVLRRDRHITIVSLLLVAGVAWAYTYAGATMPPVEPGMGMANSQSHTMPMPMAWTLSHVMLMILMWWIMMIAMMVPGAAPTILLFAAISRKQLQTSAPIVPTGIFLTAYLVVWGAFSLVATGLQWALEAAGLLVAMTVTDAVLGGSLLLAAGLYQLTPVKQACLRRCRGPVAFLTEYWRPGAAGAWRMGLAHGAYCLGCCWFLMALLFFGGIMNVLWIAGLAVYVLFEKTVPAGHWLSRAVGALLAIAGAIVLVGGYDGD</sequence>
<evidence type="ECO:0000313" key="2">
    <source>
        <dbReference type="EMBL" id="SFL20875.1"/>
    </source>
</evidence>
<feature type="transmembrane region" description="Helical" evidence="1">
    <location>
        <begin position="16"/>
        <end position="34"/>
    </location>
</feature>